<evidence type="ECO:0000259" key="1">
    <source>
        <dbReference type="PROSITE" id="PS50943"/>
    </source>
</evidence>
<dbReference type="EMBL" id="JAAOLE020000001">
    <property type="protein sequence ID" value="NVI45841.1"/>
    <property type="molecule type" value="Genomic_DNA"/>
</dbReference>
<proteinExistence type="predicted"/>
<gene>
    <name evidence="2" type="ORF">HAP48_023345</name>
    <name evidence="3" type="ORF">WDK88_22405</name>
</gene>
<dbReference type="AlphaFoldDB" id="A0A973W1S8"/>
<dbReference type="PROSITE" id="PS50943">
    <property type="entry name" value="HTH_CROC1"/>
    <property type="match status" value="1"/>
</dbReference>
<evidence type="ECO:0000313" key="2">
    <source>
        <dbReference type="EMBL" id="NVI45841.1"/>
    </source>
</evidence>
<reference evidence="3" key="2">
    <citation type="journal article" date="2021" name="Int. J. Syst. Evol. Microbiol.">
        <title>Bradyrhizobium septentrionale sp. nov. (sv. septentrionale) and Bradyrhizobium quebecense sp. nov. (sv. septentrionale) associated with legumes native to Canada possess rearranged symbiosis genes and numerous insertion sequences.</title>
        <authorList>
            <person name="Bromfield E.S.P."/>
            <person name="Cloutier S."/>
        </authorList>
    </citation>
    <scope>NUCLEOTIDE SEQUENCE</scope>
    <source>
        <strain evidence="3">5S5</strain>
    </source>
</reference>
<sequence>MLAASATLPLVMAAKAADQNPENTEAVAHRLKRTREAMKLNQAAWCRLVGIDGPQWNNYEVGGRRITIDAALKVCKATGVGLNWIYRGMANDVPVNLATAIQALERAARKRS</sequence>
<evidence type="ECO:0000313" key="4">
    <source>
        <dbReference type="Proteomes" id="UP001432046"/>
    </source>
</evidence>
<keyword evidence="4" id="KW-1185">Reference proteome</keyword>
<dbReference type="RefSeq" id="WP_156928874.1">
    <property type="nucleotide sequence ID" value="NZ_CP088285.1"/>
</dbReference>
<name>A0A973W1S8_9BRAD</name>
<dbReference type="EMBL" id="CP147711">
    <property type="protein sequence ID" value="WXC84134.1"/>
    <property type="molecule type" value="Genomic_DNA"/>
</dbReference>
<dbReference type="GO" id="GO:0003677">
    <property type="term" value="F:DNA binding"/>
    <property type="evidence" value="ECO:0007669"/>
    <property type="project" value="InterPro"/>
</dbReference>
<evidence type="ECO:0000313" key="3">
    <source>
        <dbReference type="EMBL" id="WXC84134.1"/>
    </source>
</evidence>
<dbReference type="Gene3D" id="1.10.260.40">
    <property type="entry name" value="lambda repressor-like DNA-binding domains"/>
    <property type="match status" value="1"/>
</dbReference>
<organism evidence="2">
    <name type="scientific">Bradyrhizobium septentrionale</name>
    <dbReference type="NCBI Taxonomy" id="1404411"/>
    <lineage>
        <taxon>Bacteria</taxon>
        <taxon>Pseudomonadati</taxon>
        <taxon>Pseudomonadota</taxon>
        <taxon>Alphaproteobacteria</taxon>
        <taxon>Hyphomicrobiales</taxon>
        <taxon>Nitrobacteraceae</taxon>
        <taxon>Bradyrhizobium</taxon>
    </lineage>
</organism>
<reference evidence="3" key="3">
    <citation type="submission" date="2024-03" db="EMBL/GenBank/DDBJ databases">
        <authorList>
            <person name="Bromfield E.S.P."/>
            <person name="Cloutier S."/>
        </authorList>
    </citation>
    <scope>NUCLEOTIDE SEQUENCE</scope>
    <source>
        <strain evidence="3">5S5</strain>
    </source>
</reference>
<dbReference type="InterPro" id="IPR001387">
    <property type="entry name" value="Cro/C1-type_HTH"/>
</dbReference>
<feature type="domain" description="HTH cro/C1-type" evidence="1">
    <location>
        <begin position="31"/>
        <end position="85"/>
    </location>
</feature>
<reference evidence="2" key="1">
    <citation type="submission" date="2020-06" db="EMBL/GenBank/DDBJ databases">
        <title>Whole Genome Sequence of Bradyrhizobium sp. Strain 1S1.</title>
        <authorList>
            <person name="Bromfield E.S.P."/>
            <person name="Cloutier S."/>
        </authorList>
    </citation>
    <scope>NUCLEOTIDE SEQUENCE [LARGE SCALE GENOMIC DNA]</scope>
    <source>
        <strain evidence="2">1S1</strain>
    </source>
</reference>
<accession>A0A973W1S8</accession>
<dbReference type="CDD" id="cd00093">
    <property type="entry name" value="HTH_XRE"/>
    <property type="match status" value="1"/>
</dbReference>
<dbReference type="SUPFAM" id="SSF47413">
    <property type="entry name" value="lambda repressor-like DNA-binding domains"/>
    <property type="match status" value="1"/>
</dbReference>
<dbReference type="Proteomes" id="UP001432046">
    <property type="component" value="Chromosome"/>
</dbReference>
<protein>
    <submittedName>
        <fullName evidence="2">Helix-turn-helix transcriptional regulator</fullName>
    </submittedName>
</protein>
<dbReference type="SMART" id="SM00530">
    <property type="entry name" value="HTH_XRE"/>
    <property type="match status" value="1"/>
</dbReference>
<dbReference type="InterPro" id="IPR010982">
    <property type="entry name" value="Lambda_DNA-bd_dom_sf"/>
</dbReference>